<dbReference type="RefSeq" id="WP_224189685.1">
    <property type="nucleotide sequence ID" value="NZ_JAIRAU010000001.1"/>
</dbReference>
<gene>
    <name evidence="1" type="ORF">K7C98_01540</name>
</gene>
<proteinExistence type="predicted"/>
<evidence type="ECO:0000313" key="2">
    <source>
        <dbReference type="Proteomes" id="UP001139031"/>
    </source>
</evidence>
<dbReference type="InterPro" id="IPR011989">
    <property type="entry name" value="ARM-like"/>
</dbReference>
<dbReference type="SUPFAM" id="SSF48371">
    <property type="entry name" value="ARM repeat"/>
    <property type="match status" value="1"/>
</dbReference>
<dbReference type="EMBL" id="JAIRAU010000001">
    <property type="protein sequence ID" value="MBZ5707923.1"/>
    <property type="molecule type" value="Genomic_DNA"/>
</dbReference>
<sequence>MLDADEPLWDVLEEHLDEAEFLWGQWEQSLVAPNYTLEEVETIVEPRLHAHLDGLVIGGAAAAERLLVPALESDESTRVSAAASALLLGPLESALDTLFTVLQDLPEQRPALVRAFACSDRADLVPRLQACLADVDEAIVAAAAEALLLRDESVSEALSVLLASDDPSLRSLGLRALAGEASGAAHVRAIHAGLADDDPGVVDAAIAAGLVLAPAPTWTRVRARAEEPDGDLALLLLALRGQTGDHAAVAALLADPSRRPAAIHALGHVGAPEWVDACLEWLDDATAGPLVGEMMQALTGVALDDEGLTLAVEDESLEHTPEDDLPRPDPLPTMQWWLRRRGQYEDGQRYLHGRPRIRAEIFLKGLVAGPMRRRAALLLDLQLAAPRGVLLRLQPRAAAARQREQLAELRRALGLG</sequence>
<dbReference type="InterPro" id="IPR016024">
    <property type="entry name" value="ARM-type_fold"/>
</dbReference>
<comment type="caution">
    <text evidence="1">The sequence shown here is derived from an EMBL/GenBank/DDBJ whole genome shotgun (WGS) entry which is preliminary data.</text>
</comment>
<accession>A0ABS7TI72</accession>
<keyword evidence="2" id="KW-1185">Reference proteome</keyword>
<evidence type="ECO:0008006" key="3">
    <source>
        <dbReference type="Google" id="ProtNLM"/>
    </source>
</evidence>
<organism evidence="1 2">
    <name type="scientific">Nannocystis pusilla</name>
    <dbReference type="NCBI Taxonomy" id="889268"/>
    <lineage>
        <taxon>Bacteria</taxon>
        <taxon>Pseudomonadati</taxon>
        <taxon>Myxococcota</taxon>
        <taxon>Polyangia</taxon>
        <taxon>Nannocystales</taxon>
        <taxon>Nannocystaceae</taxon>
        <taxon>Nannocystis</taxon>
    </lineage>
</organism>
<dbReference type="Proteomes" id="UP001139031">
    <property type="component" value="Unassembled WGS sequence"/>
</dbReference>
<dbReference type="Gene3D" id="1.25.10.10">
    <property type="entry name" value="Leucine-rich Repeat Variant"/>
    <property type="match status" value="1"/>
</dbReference>
<name>A0ABS7TI72_9BACT</name>
<evidence type="ECO:0000313" key="1">
    <source>
        <dbReference type="EMBL" id="MBZ5707923.1"/>
    </source>
</evidence>
<protein>
    <recommendedName>
        <fullName evidence="3">TIGR02270 family protein</fullName>
    </recommendedName>
</protein>
<reference evidence="1" key="1">
    <citation type="submission" date="2021-08" db="EMBL/GenBank/DDBJ databases">
        <authorList>
            <person name="Stevens D.C."/>
        </authorList>
    </citation>
    <scope>NUCLEOTIDE SEQUENCE</scope>
    <source>
        <strain evidence="1">DSM 53165</strain>
    </source>
</reference>